<feature type="compositionally biased region" description="Polar residues" evidence="6">
    <location>
        <begin position="182"/>
        <end position="191"/>
    </location>
</feature>
<dbReference type="RefSeq" id="XP_030081611.1">
    <property type="nucleotide sequence ID" value="XM_030225751.1"/>
</dbReference>
<evidence type="ECO:0000313" key="8">
    <source>
        <dbReference type="RefSeq" id="XP_023169679.2"/>
    </source>
</evidence>
<dbReference type="GO" id="GO:0005634">
    <property type="term" value="C:nucleus"/>
    <property type="evidence" value="ECO:0007669"/>
    <property type="project" value="UniProtKB-SubCell"/>
</dbReference>
<keyword evidence="4" id="KW-0804">Transcription</keyword>
<evidence type="ECO:0000313" key="9">
    <source>
        <dbReference type="RefSeq" id="XP_030081611.1"/>
    </source>
</evidence>
<keyword evidence="5" id="KW-0539">Nucleus</keyword>
<dbReference type="InterPro" id="IPR026780">
    <property type="entry name" value="PNRC1/2"/>
</dbReference>
<feature type="compositionally biased region" description="Polar residues" evidence="6">
    <location>
        <begin position="1"/>
        <end position="21"/>
    </location>
</feature>
<evidence type="ECO:0000256" key="4">
    <source>
        <dbReference type="ARBA" id="ARBA00023163"/>
    </source>
</evidence>
<feature type="region of interest" description="Disordered" evidence="6">
    <location>
        <begin position="1"/>
        <end position="42"/>
    </location>
</feature>
<dbReference type="InterPro" id="IPR028322">
    <property type="entry name" value="PNRC-like_rgn"/>
</dbReference>
<protein>
    <submittedName>
        <fullName evidence="8 9">Uncharacterized protein LOC111598596</fullName>
    </submittedName>
</protein>
<feature type="region of interest" description="Disordered" evidence="6">
    <location>
        <begin position="78"/>
        <end position="148"/>
    </location>
</feature>
<dbReference type="PANTHER" id="PTHR15405">
    <property type="entry name" value="PROLINE-RICH NUCLEAR RECEPTOR COACTIVATOR"/>
    <property type="match status" value="1"/>
</dbReference>
<dbReference type="OrthoDB" id="8058205at2759"/>
<sequence>MTYSHNSVRNNIKMTTASATKSIRLKKGATTPTPPPTTTTTAIETATPTVNAHSNSIASSTNYNNQHFQQQVLSTSPIHCAPITPNNRMQQQQQQQQQRLQSQSAGANQRSRQQRQSPQQMGGGGFFFANNNRRNGGGGRSPQSAAVTTGSSNCYVRQSPATILGGGFSPAAFGSARKQRRSPTTTPTNSFGVGGKISPQHPLIPTALTHFAGSKCFDAPAPTALPKPPQHWTTLSKSEEKLVASSAGTALQSLLRGGDRCSASKLQLGHGGIGGYMVKSSKRNLLDDFDTHNLKLLLNVQS</sequence>
<keyword evidence="3" id="KW-0010">Activator</keyword>
<proteinExistence type="predicted"/>
<evidence type="ECO:0000256" key="5">
    <source>
        <dbReference type="ARBA" id="ARBA00023242"/>
    </source>
</evidence>
<organism evidence="7 9">
    <name type="scientific">Drosophila hydei</name>
    <name type="common">Fruit fly</name>
    <dbReference type="NCBI Taxonomy" id="7224"/>
    <lineage>
        <taxon>Eukaryota</taxon>
        <taxon>Metazoa</taxon>
        <taxon>Ecdysozoa</taxon>
        <taxon>Arthropoda</taxon>
        <taxon>Hexapoda</taxon>
        <taxon>Insecta</taxon>
        <taxon>Pterygota</taxon>
        <taxon>Neoptera</taxon>
        <taxon>Endopterygota</taxon>
        <taxon>Diptera</taxon>
        <taxon>Brachycera</taxon>
        <taxon>Muscomorpha</taxon>
        <taxon>Ephydroidea</taxon>
        <taxon>Drosophilidae</taxon>
        <taxon>Drosophila</taxon>
    </lineage>
</organism>
<dbReference type="Pfam" id="PF15365">
    <property type="entry name" value="PNRC"/>
    <property type="match status" value="1"/>
</dbReference>
<gene>
    <name evidence="8 9" type="primary">LOC111598596</name>
</gene>
<evidence type="ECO:0000256" key="3">
    <source>
        <dbReference type="ARBA" id="ARBA00023159"/>
    </source>
</evidence>
<dbReference type="KEGG" id="dhe:111598596"/>
<dbReference type="GeneID" id="111598596"/>
<dbReference type="AlphaFoldDB" id="A0A6J2SWT2"/>
<dbReference type="GO" id="GO:0016071">
    <property type="term" value="P:mRNA metabolic process"/>
    <property type="evidence" value="ECO:0007669"/>
    <property type="project" value="UniProtKB-ARBA"/>
</dbReference>
<evidence type="ECO:0000256" key="6">
    <source>
        <dbReference type="SAM" id="MobiDB-lite"/>
    </source>
</evidence>
<comment type="subcellular location">
    <subcellularLocation>
        <location evidence="1">Nucleus</location>
    </subcellularLocation>
</comment>
<keyword evidence="7" id="KW-1185">Reference proteome</keyword>
<accession>A0A6J2SWT2</accession>
<dbReference type="Proteomes" id="UP000504633">
    <property type="component" value="Unplaced"/>
</dbReference>
<dbReference type="OMA" id="PNNRMQQ"/>
<evidence type="ECO:0000256" key="1">
    <source>
        <dbReference type="ARBA" id="ARBA00004123"/>
    </source>
</evidence>
<name>A0A6J2SWT2_DROHY</name>
<feature type="compositionally biased region" description="Low complexity" evidence="6">
    <location>
        <begin position="90"/>
        <end position="120"/>
    </location>
</feature>
<evidence type="ECO:0000313" key="7">
    <source>
        <dbReference type="Proteomes" id="UP000504633"/>
    </source>
</evidence>
<reference evidence="8 9" key="1">
    <citation type="submission" date="2025-04" db="UniProtKB">
        <authorList>
            <consortium name="RefSeq"/>
        </authorList>
    </citation>
    <scope>IDENTIFICATION</scope>
    <source>
        <strain evidence="8 9">15085-1641.00</strain>
        <tissue evidence="8 9">Whole body</tissue>
    </source>
</reference>
<dbReference type="RefSeq" id="XP_023169679.2">
    <property type="nucleotide sequence ID" value="XM_023313911.2"/>
</dbReference>
<feature type="region of interest" description="Disordered" evidence="6">
    <location>
        <begin position="174"/>
        <end position="195"/>
    </location>
</feature>
<keyword evidence="2" id="KW-0805">Transcription regulation</keyword>
<evidence type="ECO:0000256" key="2">
    <source>
        <dbReference type="ARBA" id="ARBA00023015"/>
    </source>
</evidence>